<name>A0A0E9XFT9_ANGAN</name>
<proteinExistence type="predicted"/>
<protein>
    <submittedName>
        <fullName evidence="1">Uncharacterized protein</fullName>
    </submittedName>
</protein>
<reference evidence="1" key="1">
    <citation type="submission" date="2014-11" db="EMBL/GenBank/DDBJ databases">
        <authorList>
            <person name="Amaro Gonzalez C."/>
        </authorList>
    </citation>
    <scope>NUCLEOTIDE SEQUENCE</scope>
</reference>
<sequence length="22" mass="2759">MLPVFPYKHKWKIDFYFADLTV</sequence>
<dbReference type="AlphaFoldDB" id="A0A0E9XFT9"/>
<dbReference type="EMBL" id="GBXM01007068">
    <property type="protein sequence ID" value="JAI01510.1"/>
    <property type="molecule type" value="Transcribed_RNA"/>
</dbReference>
<reference evidence="1" key="2">
    <citation type="journal article" date="2015" name="Fish Shellfish Immunol.">
        <title>Early steps in the European eel (Anguilla anguilla)-Vibrio vulnificus interaction in the gills: Role of the RtxA13 toxin.</title>
        <authorList>
            <person name="Callol A."/>
            <person name="Pajuelo D."/>
            <person name="Ebbesson L."/>
            <person name="Teles M."/>
            <person name="MacKenzie S."/>
            <person name="Amaro C."/>
        </authorList>
    </citation>
    <scope>NUCLEOTIDE SEQUENCE</scope>
</reference>
<organism evidence="1">
    <name type="scientific">Anguilla anguilla</name>
    <name type="common">European freshwater eel</name>
    <name type="synonym">Muraena anguilla</name>
    <dbReference type="NCBI Taxonomy" id="7936"/>
    <lineage>
        <taxon>Eukaryota</taxon>
        <taxon>Metazoa</taxon>
        <taxon>Chordata</taxon>
        <taxon>Craniata</taxon>
        <taxon>Vertebrata</taxon>
        <taxon>Euteleostomi</taxon>
        <taxon>Actinopterygii</taxon>
        <taxon>Neopterygii</taxon>
        <taxon>Teleostei</taxon>
        <taxon>Anguilliformes</taxon>
        <taxon>Anguillidae</taxon>
        <taxon>Anguilla</taxon>
    </lineage>
</organism>
<accession>A0A0E9XFT9</accession>
<evidence type="ECO:0000313" key="1">
    <source>
        <dbReference type="EMBL" id="JAI01510.1"/>
    </source>
</evidence>